<dbReference type="AlphaFoldDB" id="F8QCX5"/>
<dbReference type="Proteomes" id="UP000008063">
    <property type="component" value="Unassembled WGS sequence"/>
</dbReference>
<dbReference type="OrthoDB" id="3255572at2759"/>
<dbReference type="HOGENOM" id="CLU_056788_1_6_1"/>
<name>F8QCX5_SERL3</name>
<evidence type="ECO:0008006" key="3">
    <source>
        <dbReference type="Google" id="ProtNLM"/>
    </source>
</evidence>
<dbReference type="OMA" id="QINICKS"/>
<dbReference type="SUPFAM" id="SSF46689">
    <property type="entry name" value="Homeodomain-like"/>
    <property type="match status" value="1"/>
</dbReference>
<organism evidence="2">
    <name type="scientific">Serpula lacrymans var. lacrymans (strain S7.3)</name>
    <name type="common">Dry rot fungus</name>
    <dbReference type="NCBI Taxonomy" id="936435"/>
    <lineage>
        <taxon>Eukaryota</taxon>
        <taxon>Fungi</taxon>
        <taxon>Dikarya</taxon>
        <taxon>Basidiomycota</taxon>
        <taxon>Agaricomycotina</taxon>
        <taxon>Agaricomycetes</taxon>
        <taxon>Agaricomycetidae</taxon>
        <taxon>Boletales</taxon>
        <taxon>Coniophorineae</taxon>
        <taxon>Serpulaceae</taxon>
        <taxon>Serpula</taxon>
    </lineage>
</organism>
<proteinExistence type="predicted"/>
<evidence type="ECO:0000313" key="2">
    <source>
        <dbReference type="Proteomes" id="UP000008063"/>
    </source>
</evidence>
<dbReference type="InParanoid" id="F8QCX5"/>
<dbReference type="InterPro" id="IPR009057">
    <property type="entry name" value="Homeodomain-like_sf"/>
</dbReference>
<keyword evidence="2" id="KW-1185">Reference proteome</keyword>
<accession>F8QCX5</accession>
<sequence>MVYQLISKDLKERALWLIEHNYIPSDVCEIFNISERSLSCWEKNQAGFGSVSPPPNPLRGRPRILNSIVSHEIFDLVEKVPEMFLDEIQEWLLVAHNISISRTALYKLLKKAAAERDEDLQEEWLQDVNTHFVASQFVMVDETRKDDRTIYRHYGCAPKGRRAVLPTMNPYLQDHSIIILDNCSIHKGRHLPNYLV</sequence>
<protein>
    <recommendedName>
        <fullName evidence="3">Tc1-like transposase DDE domain-containing protein</fullName>
    </recommendedName>
</protein>
<dbReference type="EMBL" id="GL945490">
    <property type="protein sequence ID" value="EGN93990.1"/>
    <property type="molecule type" value="Genomic_DNA"/>
</dbReference>
<gene>
    <name evidence="1" type="ORF">SERLA73DRAFT_126384</name>
</gene>
<evidence type="ECO:0000313" key="1">
    <source>
        <dbReference type="EMBL" id="EGN93990.1"/>
    </source>
</evidence>
<reference evidence="2" key="1">
    <citation type="journal article" date="2011" name="Science">
        <title>The plant cell wall-decomposing machinery underlies the functional diversity of forest fungi.</title>
        <authorList>
            <person name="Eastwood D.C."/>
            <person name="Floudas D."/>
            <person name="Binder M."/>
            <person name="Majcherczyk A."/>
            <person name="Schneider P."/>
            <person name="Aerts A."/>
            <person name="Asiegbu F.O."/>
            <person name="Baker S.E."/>
            <person name="Barry K."/>
            <person name="Bendiksby M."/>
            <person name="Blumentritt M."/>
            <person name="Coutinho P.M."/>
            <person name="Cullen D."/>
            <person name="de Vries R.P."/>
            <person name="Gathman A."/>
            <person name="Goodell B."/>
            <person name="Henrissat B."/>
            <person name="Ihrmark K."/>
            <person name="Kauserud H."/>
            <person name="Kohler A."/>
            <person name="LaButti K."/>
            <person name="Lapidus A."/>
            <person name="Lavin J.L."/>
            <person name="Lee Y.-H."/>
            <person name="Lindquist E."/>
            <person name="Lilly W."/>
            <person name="Lucas S."/>
            <person name="Morin E."/>
            <person name="Murat C."/>
            <person name="Oguiza J.A."/>
            <person name="Park J."/>
            <person name="Pisabarro A.G."/>
            <person name="Riley R."/>
            <person name="Rosling A."/>
            <person name="Salamov A."/>
            <person name="Schmidt O."/>
            <person name="Schmutz J."/>
            <person name="Skrede I."/>
            <person name="Stenlid J."/>
            <person name="Wiebenga A."/>
            <person name="Xie X."/>
            <person name="Kuees U."/>
            <person name="Hibbett D.S."/>
            <person name="Hoffmeister D."/>
            <person name="Hoegberg N."/>
            <person name="Martin F."/>
            <person name="Grigoriev I.V."/>
            <person name="Watkinson S.C."/>
        </authorList>
    </citation>
    <scope>NUCLEOTIDE SEQUENCE [LARGE SCALE GENOMIC DNA]</scope>
    <source>
        <strain evidence="2">strain S7.3</strain>
    </source>
</reference>